<evidence type="ECO:0000313" key="2">
    <source>
        <dbReference type="EMBL" id="MBW4662516.1"/>
    </source>
</evidence>
<dbReference type="AlphaFoldDB" id="A0A951QHI6"/>
<feature type="region of interest" description="Disordered" evidence="1">
    <location>
        <begin position="31"/>
        <end position="59"/>
    </location>
</feature>
<sequence length="208" mass="22192">MHSQQQVSRTGLLAIGLAIVVLGGCTTLEKPSNPVSSSSSSEQPSLASTQVEAETPDANRTAKEQFATILGTKQDGWLPKVIAGRGLKKGLTPAMAGKIIPGAEQVSEFGFSKVAVQNVPGLKQYEFYYAKNGEAAQLESVKLQFDPNLNEAYADLVEVATQKYGAAKPEDIEQQAIVWVGSDFVTAQLTKPLTSFDGYVLNISLAKD</sequence>
<organism evidence="2 3">
    <name type="scientific">Drouetiella hepatica Uher 2000/2452</name>
    <dbReference type="NCBI Taxonomy" id="904376"/>
    <lineage>
        <taxon>Bacteria</taxon>
        <taxon>Bacillati</taxon>
        <taxon>Cyanobacteriota</taxon>
        <taxon>Cyanophyceae</taxon>
        <taxon>Oculatellales</taxon>
        <taxon>Oculatellaceae</taxon>
        <taxon>Drouetiella</taxon>
    </lineage>
</organism>
<reference evidence="2" key="1">
    <citation type="submission" date="2021-05" db="EMBL/GenBank/DDBJ databases">
        <authorList>
            <person name="Pietrasiak N."/>
            <person name="Ward R."/>
            <person name="Stajich J.E."/>
            <person name="Kurbessoian T."/>
        </authorList>
    </citation>
    <scope>NUCLEOTIDE SEQUENCE</scope>
    <source>
        <strain evidence="2">UHER 2000/2452</strain>
    </source>
</reference>
<name>A0A951QHI6_9CYAN</name>
<feature type="compositionally biased region" description="Low complexity" evidence="1">
    <location>
        <begin position="31"/>
        <end position="48"/>
    </location>
</feature>
<gene>
    <name evidence="2" type="ORF">KME15_28050</name>
</gene>
<accession>A0A951QHI6</accession>
<comment type="caution">
    <text evidence="2">The sequence shown here is derived from an EMBL/GenBank/DDBJ whole genome shotgun (WGS) entry which is preliminary data.</text>
</comment>
<evidence type="ECO:0000256" key="1">
    <source>
        <dbReference type="SAM" id="MobiDB-lite"/>
    </source>
</evidence>
<protein>
    <submittedName>
        <fullName evidence="2">Uncharacterized protein</fullName>
    </submittedName>
</protein>
<reference evidence="2" key="2">
    <citation type="journal article" date="2022" name="Microbiol. Resour. Announc.">
        <title>Metagenome Sequencing to Explore Phylogenomics of Terrestrial Cyanobacteria.</title>
        <authorList>
            <person name="Ward R.D."/>
            <person name="Stajich J.E."/>
            <person name="Johansen J.R."/>
            <person name="Huntemann M."/>
            <person name="Clum A."/>
            <person name="Foster B."/>
            <person name="Foster B."/>
            <person name="Roux S."/>
            <person name="Palaniappan K."/>
            <person name="Varghese N."/>
            <person name="Mukherjee S."/>
            <person name="Reddy T.B.K."/>
            <person name="Daum C."/>
            <person name="Copeland A."/>
            <person name="Chen I.A."/>
            <person name="Ivanova N.N."/>
            <person name="Kyrpides N.C."/>
            <person name="Shapiro N."/>
            <person name="Eloe-Fadrosh E.A."/>
            <person name="Pietrasiak N."/>
        </authorList>
    </citation>
    <scope>NUCLEOTIDE SEQUENCE</scope>
    <source>
        <strain evidence="2">UHER 2000/2452</strain>
    </source>
</reference>
<proteinExistence type="predicted"/>
<dbReference type="EMBL" id="JAHHHD010000081">
    <property type="protein sequence ID" value="MBW4662516.1"/>
    <property type="molecule type" value="Genomic_DNA"/>
</dbReference>
<dbReference type="Proteomes" id="UP000757435">
    <property type="component" value="Unassembled WGS sequence"/>
</dbReference>
<evidence type="ECO:0000313" key="3">
    <source>
        <dbReference type="Proteomes" id="UP000757435"/>
    </source>
</evidence>